<evidence type="ECO:0000313" key="3">
    <source>
        <dbReference type="Proteomes" id="UP000215914"/>
    </source>
</evidence>
<organism evidence="2 3">
    <name type="scientific">Helianthus annuus</name>
    <name type="common">Common sunflower</name>
    <dbReference type="NCBI Taxonomy" id="4232"/>
    <lineage>
        <taxon>Eukaryota</taxon>
        <taxon>Viridiplantae</taxon>
        <taxon>Streptophyta</taxon>
        <taxon>Embryophyta</taxon>
        <taxon>Tracheophyta</taxon>
        <taxon>Spermatophyta</taxon>
        <taxon>Magnoliopsida</taxon>
        <taxon>eudicotyledons</taxon>
        <taxon>Gunneridae</taxon>
        <taxon>Pentapetalae</taxon>
        <taxon>asterids</taxon>
        <taxon>campanulids</taxon>
        <taxon>Asterales</taxon>
        <taxon>Asteraceae</taxon>
        <taxon>Asteroideae</taxon>
        <taxon>Heliantheae alliance</taxon>
        <taxon>Heliantheae</taxon>
        <taxon>Helianthus</taxon>
    </lineage>
</organism>
<dbReference type="AlphaFoldDB" id="A0A9K3NLN8"/>
<evidence type="ECO:0000256" key="1">
    <source>
        <dbReference type="SAM" id="MobiDB-lite"/>
    </source>
</evidence>
<proteinExistence type="predicted"/>
<sequence>MKRITALEEDKIFKDVQTASLMEEITHKNQKIQELETNLGSLTAMVMDLKQKLEGKFPKEFDDPPKESTAEERAQEQKEHEEAIDRYIPNPPRTANQKKKQKMVVMRNVGTERNLEFGDQPYRYVITTEKDRLDEYGNRSGLIWAYNEEKGMFIVKRGNGEVEYYDHSEAFESWTAVDLRELSRASYHDQTTSLNCKIGCILRYEASSIHSSRTRRCLRSCYEQALYDSDVACDKAKKDCPIA</sequence>
<gene>
    <name evidence="2" type="ORF">HanXRQr2_Chr06g0276891</name>
</gene>
<reference evidence="2" key="1">
    <citation type="journal article" date="2017" name="Nature">
        <title>The sunflower genome provides insights into oil metabolism, flowering and Asterid evolution.</title>
        <authorList>
            <person name="Badouin H."/>
            <person name="Gouzy J."/>
            <person name="Grassa C.J."/>
            <person name="Murat F."/>
            <person name="Staton S.E."/>
            <person name="Cottret L."/>
            <person name="Lelandais-Briere C."/>
            <person name="Owens G.L."/>
            <person name="Carrere S."/>
            <person name="Mayjonade B."/>
            <person name="Legrand L."/>
            <person name="Gill N."/>
            <person name="Kane N.C."/>
            <person name="Bowers J.E."/>
            <person name="Hubner S."/>
            <person name="Bellec A."/>
            <person name="Berard A."/>
            <person name="Berges H."/>
            <person name="Blanchet N."/>
            <person name="Boniface M.C."/>
            <person name="Brunel D."/>
            <person name="Catrice O."/>
            <person name="Chaidir N."/>
            <person name="Claudel C."/>
            <person name="Donnadieu C."/>
            <person name="Faraut T."/>
            <person name="Fievet G."/>
            <person name="Helmstetter N."/>
            <person name="King M."/>
            <person name="Knapp S.J."/>
            <person name="Lai Z."/>
            <person name="Le Paslier M.C."/>
            <person name="Lippi Y."/>
            <person name="Lorenzon L."/>
            <person name="Mandel J.R."/>
            <person name="Marage G."/>
            <person name="Marchand G."/>
            <person name="Marquand E."/>
            <person name="Bret-Mestries E."/>
            <person name="Morien E."/>
            <person name="Nambeesan S."/>
            <person name="Nguyen T."/>
            <person name="Pegot-Espagnet P."/>
            <person name="Pouilly N."/>
            <person name="Raftis F."/>
            <person name="Sallet E."/>
            <person name="Schiex T."/>
            <person name="Thomas J."/>
            <person name="Vandecasteele C."/>
            <person name="Vares D."/>
            <person name="Vear F."/>
            <person name="Vautrin S."/>
            <person name="Crespi M."/>
            <person name="Mangin B."/>
            <person name="Burke J.M."/>
            <person name="Salse J."/>
            <person name="Munos S."/>
            <person name="Vincourt P."/>
            <person name="Rieseberg L.H."/>
            <person name="Langlade N.B."/>
        </authorList>
    </citation>
    <scope>NUCLEOTIDE SEQUENCE</scope>
    <source>
        <tissue evidence="2">Leaves</tissue>
    </source>
</reference>
<keyword evidence="3" id="KW-1185">Reference proteome</keyword>
<dbReference type="Gramene" id="mRNA:HanXRQr2_Chr06g0276891">
    <property type="protein sequence ID" value="CDS:HanXRQr2_Chr06g0276891.1"/>
    <property type="gene ID" value="HanXRQr2_Chr06g0276891"/>
</dbReference>
<reference evidence="2" key="2">
    <citation type="submission" date="2020-06" db="EMBL/GenBank/DDBJ databases">
        <title>Helianthus annuus Genome sequencing and assembly Release 2.</title>
        <authorList>
            <person name="Gouzy J."/>
            <person name="Langlade N."/>
            <person name="Munos S."/>
        </authorList>
    </citation>
    <scope>NUCLEOTIDE SEQUENCE</scope>
    <source>
        <tissue evidence="2">Leaves</tissue>
    </source>
</reference>
<name>A0A9K3NLN8_HELAN</name>
<protein>
    <submittedName>
        <fullName evidence="2">Uncharacterized protein</fullName>
    </submittedName>
</protein>
<feature type="compositionally biased region" description="Basic and acidic residues" evidence="1">
    <location>
        <begin position="56"/>
        <end position="85"/>
    </location>
</feature>
<dbReference type="EMBL" id="MNCJ02000321">
    <property type="protein sequence ID" value="KAF5803903.1"/>
    <property type="molecule type" value="Genomic_DNA"/>
</dbReference>
<evidence type="ECO:0000313" key="2">
    <source>
        <dbReference type="EMBL" id="KAF5803903.1"/>
    </source>
</evidence>
<feature type="region of interest" description="Disordered" evidence="1">
    <location>
        <begin position="56"/>
        <end position="102"/>
    </location>
</feature>
<comment type="caution">
    <text evidence="2">The sequence shown here is derived from an EMBL/GenBank/DDBJ whole genome shotgun (WGS) entry which is preliminary data.</text>
</comment>
<accession>A0A9K3NLN8</accession>
<dbReference type="Proteomes" id="UP000215914">
    <property type="component" value="Unassembled WGS sequence"/>
</dbReference>